<dbReference type="GO" id="GO:0046872">
    <property type="term" value="F:metal ion binding"/>
    <property type="evidence" value="ECO:0007669"/>
    <property type="project" value="UniProtKB-KW"/>
</dbReference>
<feature type="binding site" evidence="2">
    <location>
        <position position="134"/>
    </location>
    <ligand>
        <name>Mn(2+)</name>
        <dbReference type="ChEBI" id="CHEBI:29035"/>
        <label>2</label>
    </ligand>
</feature>
<dbReference type="SUPFAM" id="SSF53187">
    <property type="entry name" value="Zn-dependent exopeptidases"/>
    <property type="match status" value="1"/>
</dbReference>
<feature type="binding site" evidence="2">
    <location>
        <position position="101"/>
    </location>
    <ligand>
        <name>Mn(2+)</name>
        <dbReference type="ChEBI" id="CHEBI:29035"/>
        <label>2</label>
    </ligand>
</feature>
<keyword evidence="5" id="KW-1185">Reference proteome</keyword>
<keyword evidence="1 4" id="KW-0378">Hydrolase</keyword>
<dbReference type="AlphaFoldDB" id="A0A0M7BFI2"/>
<dbReference type="Gene3D" id="3.40.630.10">
    <property type="entry name" value="Zn peptidases"/>
    <property type="match status" value="1"/>
</dbReference>
<feature type="domain" description="Peptidase M20 dimerisation" evidence="3">
    <location>
        <begin position="182"/>
        <end position="281"/>
    </location>
</feature>
<dbReference type="GO" id="GO:0016787">
    <property type="term" value="F:hydrolase activity"/>
    <property type="evidence" value="ECO:0007669"/>
    <property type="project" value="UniProtKB-KW"/>
</dbReference>
<evidence type="ECO:0000313" key="4">
    <source>
        <dbReference type="EMBL" id="CUH40076.1"/>
    </source>
</evidence>
<dbReference type="RefSeq" id="WP_055664179.1">
    <property type="nucleotide sequence ID" value="NZ_CYPR01000187.1"/>
</dbReference>
<evidence type="ECO:0000259" key="3">
    <source>
        <dbReference type="Pfam" id="PF07687"/>
    </source>
</evidence>
<dbReference type="Gene3D" id="3.30.70.360">
    <property type="match status" value="1"/>
</dbReference>
<dbReference type="InterPro" id="IPR011650">
    <property type="entry name" value="Peptidase_M20_dimer"/>
</dbReference>
<proteinExistence type="predicted"/>
<reference evidence="4 5" key="1">
    <citation type="submission" date="2015-09" db="EMBL/GenBank/DDBJ databases">
        <authorList>
            <person name="Jackson K.R."/>
            <person name="Lunt B.L."/>
            <person name="Fisher J.N.B."/>
            <person name="Gardner A.V."/>
            <person name="Bailey M.E."/>
            <person name="Deus L.M."/>
            <person name="Earl A.S."/>
            <person name="Gibby P.D."/>
            <person name="Hartmann K.A."/>
            <person name="Liu J.E."/>
            <person name="Manci A.M."/>
            <person name="Nielsen D.A."/>
            <person name="Solomon M.B."/>
            <person name="Breakwell D.P."/>
            <person name="Burnett S.H."/>
            <person name="Grose J.H."/>
        </authorList>
    </citation>
    <scope>NUCLEOTIDE SEQUENCE [LARGE SCALE GENOMIC DNA]</scope>
    <source>
        <strain evidence="4 5">CECT 7799</strain>
    </source>
</reference>
<dbReference type="EC" id="3.-.-.-" evidence="4"/>
<dbReference type="InterPro" id="IPR036264">
    <property type="entry name" value="Bact_exopeptidase_dim_dom"/>
</dbReference>
<dbReference type="SUPFAM" id="SSF55031">
    <property type="entry name" value="Bacterial exopeptidase dimerisation domain"/>
    <property type="match status" value="1"/>
</dbReference>
<dbReference type="OrthoDB" id="9777385at2"/>
<dbReference type="Pfam" id="PF07687">
    <property type="entry name" value="M20_dimer"/>
    <property type="match status" value="1"/>
</dbReference>
<feature type="binding site" evidence="2">
    <location>
        <position position="356"/>
    </location>
    <ligand>
        <name>Mn(2+)</name>
        <dbReference type="ChEBI" id="CHEBI:29035"/>
        <label>2</label>
    </ligand>
</feature>
<dbReference type="Pfam" id="PF01546">
    <property type="entry name" value="Peptidase_M20"/>
    <property type="match status" value="1"/>
</dbReference>
<dbReference type="PIRSF" id="PIRSF005962">
    <property type="entry name" value="Pept_M20D_amidohydro"/>
    <property type="match status" value="1"/>
</dbReference>
<keyword evidence="2" id="KW-0464">Manganese</keyword>
<accession>A0A0M7BFI2</accession>
<feature type="binding site" evidence="2">
    <location>
        <position position="99"/>
    </location>
    <ligand>
        <name>Mn(2+)</name>
        <dbReference type="ChEBI" id="CHEBI:29035"/>
        <label>2</label>
    </ligand>
</feature>
<dbReference type="Proteomes" id="UP000049455">
    <property type="component" value="Unassembled WGS sequence"/>
</dbReference>
<evidence type="ECO:0000256" key="1">
    <source>
        <dbReference type="ARBA" id="ARBA00022801"/>
    </source>
</evidence>
<gene>
    <name evidence="4" type="primary">yxeP_3</name>
    <name evidence="4" type="ORF">JSE7799_02805</name>
</gene>
<protein>
    <submittedName>
        <fullName evidence="4">Putative hydrolase YxeP</fullName>
        <ecNumber evidence="4">3.-.-.-</ecNumber>
    </submittedName>
</protein>
<dbReference type="PANTHER" id="PTHR11014:SF169">
    <property type="entry name" value="CLAN MH, FAMILY M20, PEPTIDASE T-LIKE METALLOPEPTIDASE"/>
    <property type="match status" value="1"/>
</dbReference>
<dbReference type="NCBIfam" id="TIGR01891">
    <property type="entry name" value="amidohydrolases"/>
    <property type="match status" value="1"/>
</dbReference>
<evidence type="ECO:0000313" key="5">
    <source>
        <dbReference type="Proteomes" id="UP000049455"/>
    </source>
</evidence>
<sequence>MIPTDADLNAARELRRLLHRTPELSGVEVNTAARIAAEMTCLGADRVETGIGGHGLLAFFEGAETGPLVVLRAELDALPIIERSGVAHASEVAGQGHLCGHDGHMAILFCVARVLARARPRRGSVALLFQPAEETGAGARAMLRDPRIGNLRPTRIFALHNLPGLPLGYAALAEGPIACASRGMRLTLQGRTAHASQPETGLSPRTALSRLLGALDTLNAGLPLEDPEFAMATVTHCRMGAPAFGVAPGEAEIWTTLRTLRDDAMARLCARAEEMAQQTAHSHGLALEVAYDDVFNATENHPDAVATLRAALDEANIPHGPAGQPWRPSEDFGAFAALGPSAMLFFGSGENHPALHDHAYDFPDMLIAPGAQLFLAAIERALSSPPGIRQRSKL</sequence>
<evidence type="ECO:0000256" key="2">
    <source>
        <dbReference type="PIRSR" id="PIRSR005962-1"/>
    </source>
</evidence>
<comment type="cofactor">
    <cofactor evidence="2">
        <name>Mn(2+)</name>
        <dbReference type="ChEBI" id="CHEBI:29035"/>
    </cofactor>
    <text evidence="2">The Mn(2+) ion enhances activity.</text>
</comment>
<dbReference type="InterPro" id="IPR002933">
    <property type="entry name" value="Peptidase_M20"/>
</dbReference>
<dbReference type="InterPro" id="IPR017439">
    <property type="entry name" value="Amidohydrolase"/>
</dbReference>
<feature type="binding site" evidence="2">
    <location>
        <position position="160"/>
    </location>
    <ligand>
        <name>Mn(2+)</name>
        <dbReference type="ChEBI" id="CHEBI:29035"/>
        <label>2</label>
    </ligand>
</feature>
<keyword evidence="2" id="KW-0479">Metal-binding</keyword>
<dbReference type="EMBL" id="CYPR01000187">
    <property type="protein sequence ID" value="CUH40076.1"/>
    <property type="molecule type" value="Genomic_DNA"/>
</dbReference>
<dbReference type="STRING" id="313367.JSE7799_02805"/>
<organism evidence="4 5">
    <name type="scientific">Jannaschia seosinensis</name>
    <dbReference type="NCBI Taxonomy" id="313367"/>
    <lineage>
        <taxon>Bacteria</taxon>
        <taxon>Pseudomonadati</taxon>
        <taxon>Pseudomonadota</taxon>
        <taxon>Alphaproteobacteria</taxon>
        <taxon>Rhodobacterales</taxon>
        <taxon>Roseobacteraceae</taxon>
        <taxon>Jannaschia</taxon>
    </lineage>
</organism>
<name>A0A0M7BFI2_9RHOB</name>
<dbReference type="PANTHER" id="PTHR11014">
    <property type="entry name" value="PEPTIDASE M20 FAMILY MEMBER"/>
    <property type="match status" value="1"/>
</dbReference>